<name>A0A2H0V3R9_9BACT</name>
<evidence type="ECO:0000313" key="1">
    <source>
        <dbReference type="EMBL" id="PIR93712.1"/>
    </source>
</evidence>
<protein>
    <submittedName>
        <fullName evidence="1">Uncharacterized protein</fullName>
    </submittedName>
</protein>
<sequence>MMSYSFRPTHLETIDQGFSVWCDWAAAWEDMPKNIRNVFDLFQNLSVQSQIQRCGVTWTWMKIGLILYQNSSRRSHFSKICAGKNISLANNR</sequence>
<dbReference type="AlphaFoldDB" id="A0A2H0V3R9"/>
<organism evidence="1 2">
    <name type="scientific">Candidatus Falkowbacteria bacterium CG10_big_fil_rev_8_21_14_0_10_39_11</name>
    <dbReference type="NCBI Taxonomy" id="1974565"/>
    <lineage>
        <taxon>Bacteria</taxon>
        <taxon>Candidatus Falkowiibacteriota</taxon>
    </lineage>
</organism>
<accession>A0A2H0V3R9</accession>
<proteinExistence type="predicted"/>
<gene>
    <name evidence="1" type="ORF">COT97_05190</name>
</gene>
<dbReference type="Proteomes" id="UP000229901">
    <property type="component" value="Unassembled WGS sequence"/>
</dbReference>
<reference evidence="2" key="1">
    <citation type="submission" date="2017-09" db="EMBL/GenBank/DDBJ databases">
        <title>Depth-based differentiation of microbial function through sediment-hosted aquifers and enrichment of novel symbionts in the deep terrestrial subsurface.</title>
        <authorList>
            <person name="Probst A.J."/>
            <person name="Ladd B."/>
            <person name="Jarett J.K."/>
            <person name="Geller-Mcgrath D.E."/>
            <person name="Sieber C.M.K."/>
            <person name="Emerson J.B."/>
            <person name="Anantharaman K."/>
            <person name="Thomas B.C."/>
            <person name="Malmstrom R."/>
            <person name="Stieglmeier M."/>
            <person name="Klingl A."/>
            <person name="Woyke T."/>
            <person name="Ryan C.M."/>
            <person name="Banfield J.F."/>
        </authorList>
    </citation>
    <scope>NUCLEOTIDE SEQUENCE [LARGE SCALE GENOMIC DNA]</scope>
</reference>
<dbReference type="EMBL" id="PFAP01000042">
    <property type="protein sequence ID" value="PIR93712.1"/>
    <property type="molecule type" value="Genomic_DNA"/>
</dbReference>
<evidence type="ECO:0000313" key="2">
    <source>
        <dbReference type="Proteomes" id="UP000229901"/>
    </source>
</evidence>
<comment type="caution">
    <text evidence="1">The sequence shown here is derived from an EMBL/GenBank/DDBJ whole genome shotgun (WGS) entry which is preliminary data.</text>
</comment>